<evidence type="ECO:0000313" key="6">
    <source>
        <dbReference type="EMBL" id="SHK25222.1"/>
    </source>
</evidence>
<dbReference type="InterPro" id="IPR035434">
    <property type="entry name" value="GCL_bact_plant"/>
</dbReference>
<dbReference type="GO" id="GO:0004357">
    <property type="term" value="F:glutamate-cysteine ligase activity"/>
    <property type="evidence" value="ECO:0007669"/>
    <property type="project" value="UniProtKB-EC"/>
</dbReference>
<dbReference type="STRING" id="1848.SAMN05443637_10482"/>
<keyword evidence="4" id="KW-0067">ATP-binding</keyword>
<dbReference type="EMBL" id="FRAP01000004">
    <property type="protein sequence ID" value="SHK25222.1"/>
    <property type="molecule type" value="Genomic_DNA"/>
</dbReference>
<keyword evidence="3" id="KW-0547">Nucleotide-binding</keyword>
<evidence type="ECO:0000256" key="3">
    <source>
        <dbReference type="ARBA" id="ARBA00022741"/>
    </source>
</evidence>
<accession>A0A1M6QYA5</accession>
<organism evidence="6 7">
    <name type="scientific">Pseudonocardia thermophila</name>
    <dbReference type="NCBI Taxonomy" id="1848"/>
    <lineage>
        <taxon>Bacteria</taxon>
        <taxon>Bacillati</taxon>
        <taxon>Actinomycetota</taxon>
        <taxon>Actinomycetes</taxon>
        <taxon>Pseudonocardiales</taxon>
        <taxon>Pseudonocardiaceae</taxon>
        <taxon>Pseudonocardia</taxon>
    </lineage>
</organism>
<dbReference type="PANTHER" id="PTHR34378">
    <property type="entry name" value="GLUTAMATE--CYSTEINE LIGASE, CHLOROPLASTIC"/>
    <property type="match status" value="1"/>
</dbReference>
<dbReference type="Pfam" id="PF04107">
    <property type="entry name" value="GCS2"/>
    <property type="match status" value="1"/>
</dbReference>
<protein>
    <recommendedName>
        <fullName evidence="1">glutamate--cysteine ligase</fullName>
        <ecNumber evidence="1">6.3.2.2</ecNumber>
    </recommendedName>
</protein>
<name>A0A1M6QYA5_PSETH</name>
<keyword evidence="2 6" id="KW-0436">Ligase</keyword>
<dbReference type="EC" id="6.3.2.2" evidence="1"/>
<dbReference type="AlphaFoldDB" id="A0A1M6QYA5"/>
<evidence type="ECO:0000256" key="5">
    <source>
        <dbReference type="ARBA" id="ARBA00048819"/>
    </source>
</evidence>
<dbReference type="GO" id="GO:0005524">
    <property type="term" value="F:ATP binding"/>
    <property type="evidence" value="ECO:0007669"/>
    <property type="project" value="UniProtKB-KW"/>
</dbReference>
<dbReference type="PANTHER" id="PTHR34378:SF1">
    <property type="entry name" value="GLUTAMATE--CYSTEINE LIGASE, CHLOROPLASTIC"/>
    <property type="match status" value="1"/>
</dbReference>
<evidence type="ECO:0000313" key="7">
    <source>
        <dbReference type="Proteomes" id="UP000184363"/>
    </source>
</evidence>
<comment type="catalytic activity">
    <reaction evidence="5">
        <text>L-cysteine + L-glutamate + ATP = gamma-L-glutamyl-L-cysteine + ADP + phosphate + H(+)</text>
        <dbReference type="Rhea" id="RHEA:13285"/>
        <dbReference type="ChEBI" id="CHEBI:15378"/>
        <dbReference type="ChEBI" id="CHEBI:29985"/>
        <dbReference type="ChEBI" id="CHEBI:30616"/>
        <dbReference type="ChEBI" id="CHEBI:35235"/>
        <dbReference type="ChEBI" id="CHEBI:43474"/>
        <dbReference type="ChEBI" id="CHEBI:58173"/>
        <dbReference type="ChEBI" id="CHEBI:456216"/>
        <dbReference type="EC" id="6.3.2.2"/>
    </reaction>
</comment>
<sequence length="329" mass="34770">MDLETAVRRAFAPATRRGRVGVEIELIPLAFGGRPAPERVAGVLDPRCAAGARAAFEAGGQLRLRIAPQPLPALLGTVAGVLRRVRERATRSGIALLAVGTDPQHAAADVPLLVPSPRNVVLQHAFDARGPDGRRMMRLTAALRVCVDLLPGRAGYEQWLVANLAGPHLAAAFANSPSLDGRPSGCAGARTGIWTRVDDRRCGYDGRHLDPRNPVGAYLAFAAAAPRLPLPDAGHLDALFPPVRPCGGCLEVRYLDAQPDERVPAAVRTVHTLLTHPVARATALDLLLPGLADLPTAWRQAPAGWSPLAADLLTIAADAEPALDEVLVR</sequence>
<dbReference type="Gene3D" id="3.30.590.20">
    <property type="match status" value="1"/>
</dbReference>
<reference evidence="6 7" key="1">
    <citation type="submission" date="2016-11" db="EMBL/GenBank/DDBJ databases">
        <authorList>
            <person name="Jaros S."/>
            <person name="Januszkiewicz K."/>
            <person name="Wedrychowicz H."/>
        </authorList>
    </citation>
    <scope>NUCLEOTIDE SEQUENCE [LARGE SCALE GENOMIC DNA]</scope>
    <source>
        <strain evidence="6 7">DSM 43832</strain>
    </source>
</reference>
<dbReference type="GO" id="GO:0006750">
    <property type="term" value="P:glutathione biosynthetic process"/>
    <property type="evidence" value="ECO:0007669"/>
    <property type="project" value="InterPro"/>
</dbReference>
<evidence type="ECO:0000256" key="1">
    <source>
        <dbReference type="ARBA" id="ARBA00012220"/>
    </source>
</evidence>
<proteinExistence type="predicted"/>
<dbReference type="InterPro" id="IPR014746">
    <property type="entry name" value="Gln_synth/guanido_kin_cat_dom"/>
</dbReference>
<dbReference type="Proteomes" id="UP000184363">
    <property type="component" value="Unassembled WGS sequence"/>
</dbReference>
<dbReference type="InterPro" id="IPR006336">
    <property type="entry name" value="GCS2"/>
</dbReference>
<evidence type="ECO:0000256" key="2">
    <source>
        <dbReference type="ARBA" id="ARBA00022598"/>
    </source>
</evidence>
<evidence type="ECO:0000256" key="4">
    <source>
        <dbReference type="ARBA" id="ARBA00022840"/>
    </source>
</evidence>
<keyword evidence="7" id="KW-1185">Reference proteome</keyword>
<dbReference type="SUPFAM" id="SSF55931">
    <property type="entry name" value="Glutamine synthetase/guanido kinase"/>
    <property type="match status" value="1"/>
</dbReference>
<gene>
    <name evidence="6" type="ORF">SAMN05443637_10482</name>
</gene>